<organism evidence="3 4">
    <name type="scientific">Cymbomonas tetramitiformis</name>
    <dbReference type="NCBI Taxonomy" id="36881"/>
    <lineage>
        <taxon>Eukaryota</taxon>
        <taxon>Viridiplantae</taxon>
        <taxon>Chlorophyta</taxon>
        <taxon>Pyramimonadophyceae</taxon>
        <taxon>Pyramimonadales</taxon>
        <taxon>Pyramimonadaceae</taxon>
        <taxon>Cymbomonas</taxon>
    </lineage>
</organism>
<comment type="caution">
    <text evidence="3">The sequence shown here is derived from an EMBL/GenBank/DDBJ whole genome shotgun (WGS) entry which is preliminary data.</text>
</comment>
<evidence type="ECO:0000256" key="1">
    <source>
        <dbReference type="SAM" id="Coils"/>
    </source>
</evidence>
<feature type="region of interest" description="Disordered" evidence="2">
    <location>
        <begin position="190"/>
        <end position="227"/>
    </location>
</feature>
<feature type="compositionally biased region" description="Basic and acidic residues" evidence="2">
    <location>
        <begin position="202"/>
        <end position="227"/>
    </location>
</feature>
<dbReference type="AlphaFoldDB" id="A0AAE0GIV9"/>
<proteinExistence type="predicted"/>
<evidence type="ECO:0000256" key="2">
    <source>
        <dbReference type="SAM" id="MobiDB-lite"/>
    </source>
</evidence>
<dbReference type="EMBL" id="LGRX02005159">
    <property type="protein sequence ID" value="KAK3279040.1"/>
    <property type="molecule type" value="Genomic_DNA"/>
</dbReference>
<sequence length="227" mass="26336">MSVRRDFKYLAENYIKAYDLLKGTAQEDSFRITLDAVPEPIVQTDRAYTLAKKVVISNTYLMKEIRDVDLETDVIEELTERIDELEAYIEKASYSHWEADCEEYQEAFSQLEDTGLTVEQCGIIDLEFYDLKHPDGLPERKTEQEKSLLRITELETEVKTLQEKIHPNAHKLFMEIAELKIDLKEARKQLEEATAGESSQTPREKTIAMGNKRKEQLAAEAEEKKQQ</sequence>
<keyword evidence="1" id="KW-0175">Coiled coil</keyword>
<accession>A0AAE0GIV9</accession>
<protein>
    <submittedName>
        <fullName evidence="3">Uncharacterized protein</fullName>
    </submittedName>
</protein>
<gene>
    <name evidence="3" type="ORF">CYMTET_13057</name>
</gene>
<feature type="coiled-coil region" evidence="1">
    <location>
        <begin position="68"/>
        <end position="114"/>
    </location>
</feature>
<keyword evidence="4" id="KW-1185">Reference proteome</keyword>
<reference evidence="3 4" key="1">
    <citation type="journal article" date="2015" name="Genome Biol. Evol.">
        <title>Comparative Genomics of a Bacterivorous Green Alga Reveals Evolutionary Causalities and Consequences of Phago-Mixotrophic Mode of Nutrition.</title>
        <authorList>
            <person name="Burns J.A."/>
            <person name="Paasch A."/>
            <person name="Narechania A."/>
            <person name="Kim E."/>
        </authorList>
    </citation>
    <scope>NUCLEOTIDE SEQUENCE [LARGE SCALE GENOMIC DNA]</scope>
    <source>
        <strain evidence="3 4">PLY_AMNH</strain>
    </source>
</reference>
<name>A0AAE0GIV9_9CHLO</name>
<dbReference type="Proteomes" id="UP001190700">
    <property type="component" value="Unassembled WGS sequence"/>
</dbReference>
<evidence type="ECO:0000313" key="3">
    <source>
        <dbReference type="EMBL" id="KAK3279040.1"/>
    </source>
</evidence>
<evidence type="ECO:0000313" key="4">
    <source>
        <dbReference type="Proteomes" id="UP001190700"/>
    </source>
</evidence>